<feature type="compositionally biased region" description="Low complexity" evidence="1">
    <location>
        <begin position="413"/>
        <end position="425"/>
    </location>
</feature>
<feature type="region of interest" description="Disordered" evidence="1">
    <location>
        <begin position="143"/>
        <end position="449"/>
    </location>
</feature>
<evidence type="ECO:0000256" key="1">
    <source>
        <dbReference type="SAM" id="MobiDB-lite"/>
    </source>
</evidence>
<feature type="compositionally biased region" description="Pro residues" evidence="1">
    <location>
        <begin position="320"/>
        <end position="333"/>
    </location>
</feature>
<feature type="compositionally biased region" description="Low complexity" evidence="1">
    <location>
        <begin position="362"/>
        <end position="389"/>
    </location>
</feature>
<dbReference type="AlphaFoldDB" id="A0AAD6U4F3"/>
<name>A0AAD6U4F3_9AGAR</name>
<evidence type="ECO:0000313" key="2">
    <source>
        <dbReference type="EMBL" id="KAJ7088850.1"/>
    </source>
</evidence>
<feature type="compositionally biased region" description="Polar residues" evidence="1">
    <location>
        <begin position="151"/>
        <end position="166"/>
    </location>
</feature>
<evidence type="ECO:0000313" key="3">
    <source>
        <dbReference type="Proteomes" id="UP001222325"/>
    </source>
</evidence>
<feature type="region of interest" description="Disordered" evidence="1">
    <location>
        <begin position="487"/>
        <end position="753"/>
    </location>
</feature>
<feature type="compositionally biased region" description="Low complexity" evidence="1">
    <location>
        <begin position="703"/>
        <end position="715"/>
    </location>
</feature>
<feature type="compositionally biased region" description="Polar residues" evidence="1">
    <location>
        <begin position="828"/>
        <end position="841"/>
    </location>
</feature>
<feature type="compositionally biased region" description="Basic and acidic residues" evidence="1">
    <location>
        <begin position="243"/>
        <end position="258"/>
    </location>
</feature>
<feature type="compositionally biased region" description="Low complexity" evidence="1">
    <location>
        <begin position="342"/>
        <end position="353"/>
    </location>
</feature>
<proteinExistence type="predicted"/>
<feature type="compositionally biased region" description="Basic and acidic residues" evidence="1">
    <location>
        <begin position="570"/>
        <end position="582"/>
    </location>
</feature>
<feature type="compositionally biased region" description="Pro residues" evidence="1">
    <location>
        <begin position="613"/>
        <end position="630"/>
    </location>
</feature>
<feature type="region of interest" description="Disordered" evidence="1">
    <location>
        <begin position="1"/>
        <end position="107"/>
    </location>
</feature>
<feature type="compositionally biased region" description="Basic and acidic residues" evidence="1">
    <location>
        <begin position="297"/>
        <end position="306"/>
    </location>
</feature>
<comment type="caution">
    <text evidence="2">The sequence shown here is derived from an EMBL/GenBank/DDBJ whole genome shotgun (WGS) entry which is preliminary data.</text>
</comment>
<dbReference type="EMBL" id="JARJCN010000025">
    <property type="protein sequence ID" value="KAJ7088850.1"/>
    <property type="molecule type" value="Genomic_DNA"/>
</dbReference>
<dbReference type="Proteomes" id="UP001222325">
    <property type="component" value="Unassembled WGS sequence"/>
</dbReference>
<protein>
    <submittedName>
        <fullName evidence="2">Uncharacterized protein</fullName>
    </submittedName>
</protein>
<feature type="compositionally biased region" description="Low complexity" evidence="1">
    <location>
        <begin position="38"/>
        <end position="60"/>
    </location>
</feature>
<feature type="compositionally biased region" description="Basic and acidic residues" evidence="1">
    <location>
        <begin position="265"/>
        <end position="285"/>
    </location>
</feature>
<reference evidence="2" key="1">
    <citation type="submission" date="2023-03" db="EMBL/GenBank/DDBJ databases">
        <title>Massive genome expansion in bonnet fungi (Mycena s.s.) driven by repeated elements and novel gene families across ecological guilds.</title>
        <authorList>
            <consortium name="Lawrence Berkeley National Laboratory"/>
            <person name="Harder C.B."/>
            <person name="Miyauchi S."/>
            <person name="Viragh M."/>
            <person name="Kuo A."/>
            <person name="Thoen E."/>
            <person name="Andreopoulos B."/>
            <person name="Lu D."/>
            <person name="Skrede I."/>
            <person name="Drula E."/>
            <person name="Henrissat B."/>
            <person name="Morin E."/>
            <person name="Kohler A."/>
            <person name="Barry K."/>
            <person name="LaButti K."/>
            <person name="Morin E."/>
            <person name="Salamov A."/>
            <person name="Lipzen A."/>
            <person name="Mereny Z."/>
            <person name="Hegedus B."/>
            <person name="Baldrian P."/>
            <person name="Stursova M."/>
            <person name="Weitz H."/>
            <person name="Taylor A."/>
            <person name="Grigoriev I.V."/>
            <person name="Nagy L.G."/>
            <person name="Martin F."/>
            <person name="Kauserud H."/>
        </authorList>
    </citation>
    <scope>NUCLEOTIDE SEQUENCE</scope>
    <source>
        <strain evidence="2">CBHHK173m</strain>
    </source>
</reference>
<feature type="region of interest" description="Disordered" evidence="1">
    <location>
        <begin position="808"/>
        <end position="842"/>
    </location>
</feature>
<organism evidence="2 3">
    <name type="scientific">Mycena belliarum</name>
    <dbReference type="NCBI Taxonomy" id="1033014"/>
    <lineage>
        <taxon>Eukaryota</taxon>
        <taxon>Fungi</taxon>
        <taxon>Dikarya</taxon>
        <taxon>Basidiomycota</taxon>
        <taxon>Agaricomycotina</taxon>
        <taxon>Agaricomycetes</taxon>
        <taxon>Agaricomycetidae</taxon>
        <taxon>Agaricales</taxon>
        <taxon>Marasmiineae</taxon>
        <taxon>Mycenaceae</taxon>
        <taxon>Mycena</taxon>
    </lineage>
</organism>
<sequence>MPSAHADRPLSPPASRSRERERVPFPLEDAPAMPAPTPSTSTTSLARSSSSASARVVSQAPPTPSVHRISPPLRSLSTPSVPLHDAAAQASTMPNMQPANSPGQLPHRAQLAQPTNAHIPLAMQTRPRDTSDPHAALLVAAAARAPGSPPQHAQTHAQAGQYQTTPALHPESDPLGRRPSAASEGGVRPEWEGLTRESSVRKPELALDVKRLLAKPASVSMGRARTESSDSDGTGTQVRRKRYDAAGRRVDLVQEELRGTQSADGGERRLEERRLEERATEKSKQEIALALVGPHSGGEEKTEKRTKNVLKRRPSAARPPAAPQAAVPPPATLTPPVERARPPVLSLNLSLSPMPLPYTDLPSPRGSPVRGSPVRGSPARGSPASAASGSGNGPLTPAGAVVQAYKRGLDTNSPGASPLPSPSSGFFKRKQKSESGNGHGEASPPATPYYTVFGSTSGRVVAVGGPEDAWDGAGSYISSSAFPIFDSARSRSSKSPGPSDTKRTLTRKVSERWPRKREDAQDDARAKPSTQERRGRKSGRSGDELPSPAGEPDSSWGKASGLGHSQPEGGDFKNEPRSRRSEPALGGGSKIWKLMKRISTGGLKEKYDRGPRSLPPIPPLPAMPDLPPVPQLSKENFEAKSADGHTNEEPGAVSRFLQSRPSVSTSRPTLPGSGLPRPVQRSLPVPPPIPVAHHSRPSMNTRSSSPVSSSDVASSKYFHKTPGSTRSSTSSSYGDETHAPEPPPPMPGVPIVFGKHIVPPKELIKLDLDSLPSSLEDKKLVVKPAAFLAPQSLRAADDWTIINTPAQEYPPSLPHPPRRLPAPAASATNRRASVNRLSDSPSIPEFSTAAPINTFTPRKSLADKPRVESMLASLGPPLSRRSMSASHDEPLTRQISLASTEAPGARLKRLQHRSTSLPRVAAVAPEPLTFRDLSGTATHALTEKEKAARWDDLLERSERAGGTIRLGTSEQLLSDQLSLRNSTTSTQLLKDF</sequence>
<accession>A0AAD6U4F3</accession>
<feature type="compositionally biased region" description="Basic and acidic residues" evidence="1">
    <location>
        <begin position="500"/>
        <end position="533"/>
    </location>
</feature>
<feature type="compositionally biased region" description="Polar residues" evidence="1">
    <location>
        <begin position="89"/>
        <end position="103"/>
    </location>
</feature>
<keyword evidence="3" id="KW-1185">Reference proteome</keyword>
<feature type="compositionally biased region" description="Polar residues" evidence="1">
    <location>
        <begin position="656"/>
        <end position="668"/>
    </location>
</feature>
<gene>
    <name evidence="2" type="ORF">B0H15DRAFT_287776</name>
</gene>
<feature type="compositionally biased region" description="Basic and acidic residues" evidence="1">
    <location>
        <begin position="187"/>
        <end position="211"/>
    </location>
</feature>
<feature type="compositionally biased region" description="Basic and acidic residues" evidence="1">
    <location>
        <begin position="635"/>
        <end position="648"/>
    </location>
</feature>